<comment type="caution">
    <text evidence="1">The sequence shown here is derived from an EMBL/GenBank/DDBJ whole genome shotgun (WGS) entry which is preliminary data.</text>
</comment>
<dbReference type="EMBL" id="LAZR01046466">
    <property type="protein sequence ID" value="KKK96479.1"/>
    <property type="molecule type" value="Genomic_DNA"/>
</dbReference>
<accession>A0A0F9C1S6</accession>
<evidence type="ECO:0000313" key="1">
    <source>
        <dbReference type="EMBL" id="KKK96479.1"/>
    </source>
</evidence>
<dbReference type="AlphaFoldDB" id="A0A0F9C1S6"/>
<proteinExistence type="predicted"/>
<name>A0A0F9C1S6_9ZZZZ</name>
<gene>
    <name evidence="1" type="ORF">LCGC14_2662340</name>
</gene>
<sequence length="281" mass="33155">MIQRLRRIKDFEEIGYLEDKWSIEKETASEKRLSDILKKQTLKNFYYVNEHIVNQLYNQMPPILEPKEINVQTTTGSQTGGSLNIPLVQLKGEKTQQLQISELYQKKEPSLEIKYSRLQEYLVKYDYVLLGLEEFEYNTYLFESFNETCEKINKKFDFMIPQGIKEEFVSKKMNEYALEYIDKFFNIQGFSTSKKFIIVIARFTPIEINEKLCSLLFKHPLNKHLLNKELRIQIQIDCIKDVITKRGITYFKKGEPITITCLGSIVNLTDNILKVEPIAIY</sequence>
<organism evidence="1">
    <name type="scientific">marine sediment metagenome</name>
    <dbReference type="NCBI Taxonomy" id="412755"/>
    <lineage>
        <taxon>unclassified sequences</taxon>
        <taxon>metagenomes</taxon>
        <taxon>ecological metagenomes</taxon>
    </lineage>
</organism>
<protein>
    <submittedName>
        <fullName evidence="1">Uncharacterized protein</fullName>
    </submittedName>
</protein>
<reference evidence="1" key="1">
    <citation type="journal article" date="2015" name="Nature">
        <title>Complex archaea that bridge the gap between prokaryotes and eukaryotes.</title>
        <authorList>
            <person name="Spang A."/>
            <person name="Saw J.H."/>
            <person name="Jorgensen S.L."/>
            <person name="Zaremba-Niedzwiedzka K."/>
            <person name="Martijn J."/>
            <person name="Lind A.E."/>
            <person name="van Eijk R."/>
            <person name="Schleper C."/>
            <person name="Guy L."/>
            <person name="Ettema T.J."/>
        </authorList>
    </citation>
    <scope>NUCLEOTIDE SEQUENCE</scope>
</reference>